<feature type="binding site" evidence="8">
    <location>
        <position position="371"/>
    </location>
    <ligand>
        <name>Mn(2+)</name>
        <dbReference type="ChEBI" id="CHEBI:29035"/>
        <label>1</label>
    </ligand>
</feature>
<proteinExistence type="inferred from homology"/>
<evidence type="ECO:0000256" key="9">
    <source>
        <dbReference type="SAM" id="MobiDB-lite"/>
    </source>
</evidence>
<dbReference type="GO" id="GO:0005737">
    <property type="term" value="C:cytoplasm"/>
    <property type="evidence" value="ECO:0007669"/>
    <property type="project" value="UniProtKB-SubCell"/>
</dbReference>
<dbReference type="InterPro" id="IPR023042">
    <property type="entry name" value="Peptidase_M17_leu_NH2_pept"/>
</dbReference>
<accession>A0A366IIG6</accession>
<comment type="similarity">
    <text evidence="3 8">Belongs to the peptidase M17 family.</text>
</comment>
<evidence type="ECO:0000313" key="12">
    <source>
        <dbReference type="Proteomes" id="UP000253509"/>
    </source>
</evidence>
<dbReference type="InterPro" id="IPR011356">
    <property type="entry name" value="Leucine_aapep/pepB"/>
</dbReference>
<feature type="active site" evidence="8">
    <location>
        <position position="373"/>
    </location>
</feature>
<comment type="catalytic activity">
    <reaction evidence="2 8">
        <text>Release of an N-terminal amino acid, preferentially leucine, but not glutamic or aspartic acids.</text>
        <dbReference type="EC" id="3.4.11.10"/>
    </reaction>
</comment>
<dbReference type="EC" id="3.4.11.10" evidence="8"/>
<comment type="subcellular location">
    <subcellularLocation>
        <location evidence="8">Cytoplasm</location>
    </subcellularLocation>
</comment>
<dbReference type="InterPro" id="IPR008283">
    <property type="entry name" value="Peptidase_M17_N"/>
</dbReference>
<dbReference type="InterPro" id="IPR000819">
    <property type="entry name" value="Peptidase_M17_C"/>
</dbReference>
<evidence type="ECO:0000256" key="7">
    <source>
        <dbReference type="ARBA" id="ARBA00049972"/>
    </source>
</evidence>
<feature type="binding site" evidence="8">
    <location>
        <position position="371"/>
    </location>
    <ligand>
        <name>Mn(2+)</name>
        <dbReference type="ChEBI" id="CHEBI:29035"/>
        <label>2</label>
    </ligand>
</feature>
<protein>
    <recommendedName>
        <fullName evidence="8">Probable cytosol aminopeptidase</fullName>
        <ecNumber evidence="8">3.4.11.1</ecNumber>
    </recommendedName>
    <alternativeName>
        <fullName evidence="8">Leucine aminopeptidase</fullName>
        <shortName evidence="8">LAP</shortName>
        <ecNumber evidence="8">3.4.11.10</ecNumber>
    </alternativeName>
    <alternativeName>
        <fullName evidence="8">Leucyl aminopeptidase</fullName>
    </alternativeName>
</protein>
<dbReference type="SUPFAM" id="SSF53187">
    <property type="entry name" value="Zn-dependent exopeptidases"/>
    <property type="match status" value="1"/>
</dbReference>
<evidence type="ECO:0000256" key="8">
    <source>
        <dbReference type="HAMAP-Rule" id="MF_00181"/>
    </source>
</evidence>
<feature type="binding site" evidence="8">
    <location>
        <position position="292"/>
    </location>
    <ligand>
        <name>Mn(2+)</name>
        <dbReference type="ChEBI" id="CHEBI:29035"/>
        <label>2</label>
    </ligand>
</feature>
<dbReference type="SUPFAM" id="SSF52949">
    <property type="entry name" value="Macro domain-like"/>
    <property type="match status" value="1"/>
</dbReference>
<dbReference type="GO" id="GO:0070006">
    <property type="term" value="F:metalloaminopeptidase activity"/>
    <property type="evidence" value="ECO:0007669"/>
    <property type="project" value="InterPro"/>
</dbReference>
<dbReference type="Proteomes" id="UP000253509">
    <property type="component" value="Unassembled WGS sequence"/>
</dbReference>
<dbReference type="Gene3D" id="3.40.630.10">
    <property type="entry name" value="Zn peptidases"/>
    <property type="match status" value="1"/>
</dbReference>
<evidence type="ECO:0000256" key="1">
    <source>
        <dbReference type="ARBA" id="ARBA00000135"/>
    </source>
</evidence>
<keyword evidence="6 8" id="KW-0378">Hydrolase</keyword>
<dbReference type="PRINTS" id="PR00481">
    <property type="entry name" value="LAMNOPPTDASE"/>
</dbReference>
<keyword evidence="8" id="KW-0963">Cytoplasm</keyword>
<dbReference type="PANTHER" id="PTHR11963">
    <property type="entry name" value="LEUCINE AMINOPEPTIDASE-RELATED"/>
    <property type="match status" value="1"/>
</dbReference>
<evidence type="ECO:0000313" key="11">
    <source>
        <dbReference type="EMBL" id="RBP71601.1"/>
    </source>
</evidence>
<dbReference type="GO" id="GO:0030145">
    <property type="term" value="F:manganese ion binding"/>
    <property type="evidence" value="ECO:0007669"/>
    <property type="project" value="UniProtKB-UniRule"/>
</dbReference>
<feature type="active site" evidence="8">
    <location>
        <position position="299"/>
    </location>
</feature>
<keyword evidence="8" id="KW-0479">Metal-binding</keyword>
<gene>
    <name evidence="8" type="primary">pepA</name>
    <name evidence="11" type="ORF">DFO65_105206</name>
</gene>
<name>A0A366IIG6_9MICO</name>
<dbReference type="PANTHER" id="PTHR11963:SF23">
    <property type="entry name" value="CYTOSOL AMINOPEPTIDASE"/>
    <property type="match status" value="1"/>
</dbReference>
<dbReference type="GO" id="GO:0006508">
    <property type="term" value="P:proteolysis"/>
    <property type="evidence" value="ECO:0007669"/>
    <property type="project" value="UniProtKB-KW"/>
</dbReference>
<evidence type="ECO:0000259" key="10">
    <source>
        <dbReference type="PROSITE" id="PS00631"/>
    </source>
</evidence>
<reference evidence="11 12" key="1">
    <citation type="submission" date="2018-06" db="EMBL/GenBank/DDBJ databases">
        <title>Freshwater and sediment microbial communities from various areas in North America, analyzing microbe dynamics in response to fracking.</title>
        <authorList>
            <person name="Lamendella R."/>
        </authorList>
    </citation>
    <scope>NUCLEOTIDE SEQUENCE [LARGE SCALE GENOMIC DNA]</scope>
    <source>
        <strain evidence="11 12">3b_TX</strain>
    </source>
</reference>
<evidence type="ECO:0000256" key="2">
    <source>
        <dbReference type="ARBA" id="ARBA00000967"/>
    </source>
</evidence>
<keyword evidence="5 8" id="KW-0645">Protease</keyword>
<organism evidence="11 12">
    <name type="scientific">Brevibacterium celere</name>
    <dbReference type="NCBI Taxonomy" id="225845"/>
    <lineage>
        <taxon>Bacteria</taxon>
        <taxon>Bacillati</taxon>
        <taxon>Actinomycetota</taxon>
        <taxon>Actinomycetes</taxon>
        <taxon>Micrococcales</taxon>
        <taxon>Brevibacteriaceae</taxon>
        <taxon>Brevibacterium</taxon>
    </lineage>
</organism>
<feature type="binding site" evidence="8">
    <location>
        <position position="310"/>
    </location>
    <ligand>
        <name>Mn(2+)</name>
        <dbReference type="ChEBI" id="CHEBI:29035"/>
        <label>2</label>
    </ligand>
</feature>
<sequence length="519" mass="53182">MTCGLNFDSQLALGSNPTPIDDEREHMPRATTSSSFASSAPTKTRASVLVLAAADGSALGLDSVRSARTAVEDIMRAIGFTGKAGATARIPAPKGFSADSILLVGLGSESTGSDPGPAGLEALRRAAGTALRALDGADAIALALPASTPAAVEAVTVGAELGAYRFLAYVTEDEDKAPGTITVLGPKGRAFTAAHESGAIVAAATNRARDLVNTPPLDLHPASFARIVEEQSGSRKVTVTVLGEKELEAGGYGGILGVGQGSTRGPRLVKVEYSPRGAKRHLSFVGKGITFDSGGLSLKPAASMEDMKSDMSGAAAVVQAVFAIADLRLPVRATAWLPLAENMPGSSAIRPSDVLRMRSGKTVEVTNTDAEGRLVLADALADAGAENPDLLVDVATLTGAQIVALGKRTSGVMGTESARTQVTEAAEAVGEQMWAMPIPEEMLAGFDSNAADLKNSGPREGGMLAAAAFLREFVDEDRDWAHIDIAGPSFNTGSAFGYTPVAGTGAAVRTLVELAKRSD</sequence>
<feature type="binding site" evidence="8">
    <location>
        <position position="369"/>
    </location>
    <ligand>
        <name>Mn(2+)</name>
        <dbReference type="ChEBI" id="CHEBI:29035"/>
        <label>1</label>
    </ligand>
</feature>
<evidence type="ECO:0000256" key="4">
    <source>
        <dbReference type="ARBA" id="ARBA00022438"/>
    </source>
</evidence>
<dbReference type="AlphaFoldDB" id="A0A366IIG6"/>
<dbReference type="Pfam" id="PF02789">
    <property type="entry name" value="Peptidase_M17_N"/>
    <property type="match status" value="1"/>
</dbReference>
<dbReference type="InterPro" id="IPR043472">
    <property type="entry name" value="Macro_dom-like"/>
</dbReference>
<keyword evidence="4 8" id="KW-0031">Aminopeptidase</keyword>
<comment type="catalytic activity">
    <reaction evidence="1 8">
        <text>Release of an N-terminal amino acid, Xaa-|-Yaa-, in which Xaa is preferably Leu, but may be other amino acids including Pro although not Arg or Lys, and Yaa may be Pro. Amino acid amides and methyl esters are also readily hydrolyzed, but rates on arylamides are exceedingly low.</text>
        <dbReference type="EC" id="3.4.11.1"/>
    </reaction>
</comment>
<comment type="function">
    <text evidence="7 8">Presumably involved in the processing and regular turnover of intracellular proteins. Catalyzes the removal of unsubstituted N-terminal amino acids from various peptides.</text>
</comment>
<dbReference type="HAMAP" id="MF_00181">
    <property type="entry name" value="Cytosol_peptidase_M17"/>
    <property type="match status" value="1"/>
</dbReference>
<keyword evidence="8" id="KW-0464">Manganese</keyword>
<dbReference type="CDD" id="cd00433">
    <property type="entry name" value="Peptidase_M17"/>
    <property type="match status" value="1"/>
</dbReference>
<feature type="domain" description="Cytosol aminopeptidase" evidence="10">
    <location>
        <begin position="367"/>
        <end position="374"/>
    </location>
</feature>
<feature type="region of interest" description="Disordered" evidence="9">
    <location>
        <begin position="14"/>
        <end position="38"/>
    </location>
</feature>
<feature type="binding site" evidence="8">
    <location>
        <position position="287"/>
    </location>
    <ligand>
        <name>Mn(2+)</name>
        <dbReference type="ChEBI" id="CHEBI:29035"/>
        <label>2</label>
    </ligand>
</feature>
<dbReference type="EMBL" id="QNSB01000005">
    <property type="protein sequence ID" value="RBP71601.1"/>
    <property type="molecule type" value="Genomic_DNA"/>
</dbReference>
<evidence type="ECO:0000256" key="5">
    <source>
        <dbReference type="ARBA" id="ARBA00022670"/>
    </source>
</evidence>
<dbReference type="Pfam" id="PF00883">
    <property type="entry name" value="Peptidase_M17"/>
    <property type="match status" value="1"/>
</dbReference>
<dbReference type="EC" id="3.4.11.1" evidence="8"/>
<dbReference type="NCBIfam" id="NF002073">
    <property type="entry name" value="PRK00913.1-2"/>
    <property type="match status" value="1"/>
</dbReference>
<keyword evidence="12" id="KW-1185">Reference proteome</keyword>
<evidence type="ECO:0000256" key="3">
    <source>
        <dbReference type="ARBA" id="ARBA00009528"/>
    </source>
</evidence>
<dbReference type="PROSITE" id="PS00631">
    <property type="entry name" value="CYTOSOL_AP"/>
    <property type="match status" value="1"/>
</dbReference>
<evidence type="ECO:0000256" key="6">
    <source>
        <dbReference type="ARBA" id="ARBA00022801"/>
    </source>
</evidence>
<comment type="caution">
    <text evidence="11">The sequence shown here is derived from an EMBL/GenBank/DDBJ whole genome shotgun (WGS) entry which is preliminary data.</text>
</comment>
<dbReference type="Gene3D" id="3.40.220.10">
    <property type="entry name" value="Leucine Aminopeptidase, subunit E, domain 1"/>
    <property type="match status" value="1"/>
</dbReference>
<feature type="binding site" evidence="8">
    <location>
        <position position="292"/>
    </location>
    <ligand>
        <name>Mn(2+)</name>
        <dbReference type="ChEBI" id="CHEBI:29035"/>
        <label>1</label>
    </ligand>
</feature>
<comment type="cofactor">
    <cofactor evidence="8">
        <name>Mn(2+)</name>
        <dbReference type="ChEBI" id="CHEBI:29035"/>
    </cofactor>
    <text evidence="8">Binds 2 manganese ions per subunit.</text>
</comment>